<evidence type="ECO:0000313" key="2">
    <source>
        <dbReference type="EMBL" id="KAK2092843.1"/>
    </source>
</evidence>
<dbReference type="InterPro" id="IPR057742">
    <property type="entry name" value="Speedy_E"/>
</dbReference>
<dbReference type="Pfam" id="PF11357">
    <property type="entry name" value="Spy1"/>
    <property type="match status" value="1"/>
</dbReference>
<reference evidence="2 3" key="1">
    <citation type="submission" date="2023-05" db="EMBL/GenBank/DDBJ databases">
        <title>B98-5 Cell Line De Novo Hybrid Assembly: An Optical Mapping Approach.</title>
        <authorList>
            <person name="Kananen K."/>
            <person name="Auerbach J.A."/>
            <person name="Kautto E."/>
            <person name="Blachly J.S."/>
        </authorList>
    </citation>
    <scope>NUCLEOTIDE SEQUENCE [LARGE SCALE GENOMIC DNA]</scope>
    <source>
        <strain evidence="2">B95-8</strain>
        <tissue evidence="2">Cell line</tissue>
    </source>
</reference>
<dbReference type="InterPro" id="IPR020984">
    <property type="entry name" value="Speedy"/>
</dbReference>
<gene>
    <name evidence="2" type="ORF">P7K49_029372</name>
</gene>
<keyword evidence="3" id="KW-1185">Reference proteome</keyword>
<proteinExistence type="inferred from homology"/>
<accession>A0ABQ9U896</accession>
<dbReference type="Proteomes" id="UP001266305">
    <property type="component" value="Unassembled WGS sequence"/>
</dbReference>
<evidence type="ECO:0000256" key="1">
    <source>
        <dbReference type="ARBA" id="ARBA00010932"/>
    </source>
</evidence>
<name>A0ABQ9U896_SAGOE</name>
<comment type="similarity">
    <text evidence="1">Belongs to the Speedy/Ringo family.</text>
</comment>
<sequence>MTQGTGELPVFSCDGYIASDMEEDNPTSKRSIFQFLLGKEHWPDLYKEFLQLKMEFFHAMGYRAWVTPELCKQVCGGCQSVGWRGGVGDESRSGPPSSAHSPAFPFQIQAQNPHHWVWSQGAPVHPIGSQGKGTTRGSWMGLQMV</sequence>
<protein>
    <submittedName>
        <fullName evidence="2">Uncharacterized protein</fullName>
    </submittedName>
</protein>
<evidence type="ECO:0000313" key="3">
    <source>
        <dbReference type="Proteomes" id="UP001266305"/>
    </source>
</evidence>
<dbReference type="EMBL" id="JASSZA010000015">
    <property type="protein sequence ID" value="KAK2092843.1"/>
    <property type="molecule type" value="Genomic_DNA"/>
</dbReference>
<comment type="caution">
    <text evidence="2">The sequence shown here is derived from an EMBL/GenBank/DDBJ whole genome shotgun (WGS) entry which is preliminary data.</text>
</comment>
<organism evidence="2 3">
    <name type="scientific">Saguinus oedipus</name>
    <name type="common">Cotton-top tamarin</name>
    <name type="synonym">Oedipomidas oedipus</name>
    <dbReference type="NCBI Taxonomy" id="9490"/>
    <lineage>
        <taxon>Eukaryota</taxon>
        <taxon>Metazoa</taxon>
        <taxon>Chordata</taxon>
        <taxon>Craniata</taxon>
        <taxon>Vertebrata</taxon>
        <taxon>Euteleostomi</taxon>
        <taxon>Mammalia</taxon>
        <taxon>Eutheria</taxon>
        <taxon>Euarchontoglires</taxon>
        <taxon>Primates</taxon>
        <taxon>Haplorrhini</taxon>
        <taxon>Platyrrhini</taxon>
        <taxon>Cebidae</taxon>
        <taxon>Callitrichinae</taxon>
        <taxon>Saguinus</taxon>
    </lineage>
</organism>
<dbReference type="PANTHER" id="PTHR31156">
    <property type="entry name" value="WBSCR19-LIKE PROTEIN"/>
    <property type="match status" value="1"/>
</dbReference>